<name>A0A1G7H180_9RHOB</name>
<dbReference type="RefSeq" id="WP_074641235.1">
    <property type="nucleotide sequence ID" value="NZ_FNBL01000001.1"/>
</dbReference>
<comment type="subunit">
    <text evidence="7">The complex comprises the extracytoplasmic solute receptor protein and the two transmembrane proteins.</text>
</comment>
<evidence type="ECO:0000256" key="5">
    <source>
        <dbReference type="ARBA" id="ARBA00022989"/>
    </source>
</evidence>
<comment type="similarity">
    <text evidence="7">Belongs to the TRAP transporter small permease family.</text>
</comment>
<dbReference type="EMBL" id="FNBL01000001">
    <property type="protein sequence ID" value="SDE94063.1"/>
    <property type="molecule type" value="Genomic_DNA"/>
</dbReference>
<feature type="domain" description="Tripartite ATP-independent periplasmic transporters DctQ component" evidence="8">
    <location>
        <begin position="50"/>
        <end position="163"/>
    </location>
</feature>
<dbReference type="OrthoDB" id="6183232at2"/>
<keyword evidence="3" id="KW-1003">Cell membrane</keyword>
<gene>
    <name evidence="9" type="ORF">SAMN04488117_101811</name>
</gene>
<dbReference type="Pfam" id="PF04290">
    <property type="entry name" value="DctQ"/>
    <property type="match status" value="1"/>
</dbReference>
<evidence type="ECO:0000256" key="7">
    <source>
        <dbReference type="RuleBase" id="RU369079"/>
    </source>
</evidence>
<comment type="function">
    <text evidence="7">Part of the tripartite ATP-independent periplasmic (TRAP) transport system.</text>
</comment>
<feature type="transmembrane region" description="Helical" evidence="7">
    <location>
        <begin position="95"/>
        <end position="116"/>
    </location>
</feature>
<keyword evidence="6 7" id="KW-0472">Membrane</keyword>
<protein>
    <recommendedName>
        <fullName evidence="7">TRAP transporter small permease protein</fullName>
    </recommendedName>
</protein>
<feature type="transmembrane region" description="Helical" evidence="7">
    <location>
        <begin position="136"/>
        <end position="159"/>
    </location>
</feature>
<keyword evidence="2 7" id="KW-0813">Transport</keyword>
<evidence type="ECO:0000256" key="6">
    <source>
        <dbReference type="ARBA" id="ARBA00023136"/>
    </source>
</evidence>
<evidence type="ECO:0000256" key="1">
    <source>
        <dbReference type="ARBA" id="ARBA00004651"/>
    </source>
</evidence>
<sequence>MHAHVTRLADIFAMLGGVILFVIVMVTTTNTGAFILDRILAPAGVNVSGLPGYEDFVQLAISGAALMFFPYTQASRGHVAVDLFVSNAPMAVKRLLDHMWLTLTAGVALFLAYWMINGLLESRSDAVVAGVLGWPIWPFYIPGIASMILWAIVSVSQIFGDARYA</sequence>
<dbReference type="AlphaFoldDB" id="A0A1G7H180"/>
<reference evidence="9 10" key="1">
    <citation type="submission" date="2016-10" db="EMBL/GenBank/DDBJ databases">
        <authorList>
            <person name="de Groot N.N."/>
        </authorList>
    </citation>
    <scope>NUCLEOTIDE SEQUENCE [LARGE SCALE GENOMIC DNA]</scope>
    <source>
        <strain evidence="9 10">DSM 27375</strain>
    </source>
</reference>
<dbReference type="GO" id="GO:0005886">
    <property type="term" value="C:plasma membrane"/>
    <property type="evidence" value="ECO:0007669"/>
    <property type="project" value="UniProtKB-SubCell"/>
</dbReference>
<evidence type="ECO:0000256" key="2">
    <source>
        <dbReference type="ARBA" id="ARBA00022448"/>
    </source>
</evidence>
<organism evidence="9 10">
    <name type="scientific">Celeribacter baekdonensis</name>
    <dbReference type="NCBI Taxonomy" id="875171"/>
    <lineage>
        <taxon>Bacteria</taxon>
        <taxon>Pseudomonadati</taxon>
        <taxon>Pseudomonadota</taxon>
        <taxon>Alphaproteobacteria</taxon>
        <taxon>Rhodobacterales</taxon>
        <taxon>Roseobacteraceae</taxon>
        <taxon>Celeribacter</taxon>
    </lineage>
</organism>
<evidence type="ECO:0000313" key="10">
    <source>
        <dbReference type="Proteomes" id="UP000182284"/>
    </source>
</evidence>
<keyword evidence="5 7" id="KW-1133">Transmembrane helix</keyword>
<evidence type="ECO:0000256" key="4">
    <source>
        <dbReference type="ARBA" id="ARBA00022692"/>
    </source>
</evidence>
<dbReference type="Proteomes" id="UP000182284">
    <property type="component" value="Unassembled WGS sequence"/>
</dbReference>
<evidence type="ECO:0000256" key="3">
    <source>
        <dbReference type="ARBA" id="ARBA00022475"/>
    </source>
</evidence>
<feature type="transmembrane region" description="Helical" evidence="7">
    <location>
        <begin position="56"/>
        <end position="74"/>
    </location>
</feature>
<feature type="transmembrane region" description="Helical" evidence="7">
    <location>
        <begin position="12"/>
        <end position="36"/>
    </location>
</feature>
<dbReference type="GO" id="GO:0022857">
    <property type="term" value="F:transmembrane transporter activity"/>
    <property type="evidence" value="ECO:0007669"/>
    <property type="project" value="UniProtKB-UniRule"/>
</dbReference>
<evidence type="ECO:0000313" key="9">
    <source>
        <dbReference type="EMBL" id="SDE94063.1"/>
    </source>
</evidence>
<comment type="subcellular location">
    <subcellularLocation>
        <location evidence="7">Cell inner membrane</location>
        <topology evidence="7">Multi-pass membrane protein</topology>
    </subcellularLocation>
    <subcellularLocation>
        <location evidence="1">Cell membrane</location>
        <topology evidence="1">Multi-pass membrane protein</topology>
    </subcellularLocation>
</comment>
<keyword evidence="7" id="KW-0997">Cell inner membrane</keyword>
<proteinExistence type="inferred from homology"/>
<dbReference type="InterPro" id="IPR055348">
    <property type="entry name" value="DctQ"/>
</dbReference>
<keyword evidence="4 7" id="KW-0812">Transmembrane</keyword>
<accession>A0A1G7H180</accession>
<evidence type="ECO:0000259" key="8">
    <source>
        <dbReference type="Pfam" id="PF04290"/>
    </source>
</evidence>